<dbReference type="CDD" id="cd05387">
    <property type="entry name" value="BY-kinase"/>
    <property type="match status" value="1"/>
</dbReference>
<keyword evidence="3" id="KW-0808">Transferase</keyword>
<dbReference type="SUPFAM" id="SSF52540">
    <property type="entry name" value="P-loop containing nucleoside triphosphate hydrolases"/>
    <property type="match status" value="1"/>
</dbReference>
<feature type="transmembrane region" description="Helical" evidence="10">
    <location>
        <begin position="29"/>
        <end position="48"/>
    </location>
</feature>
<reference evidence="13" key="2">
    <citation type="submission" date="2020-09" db="EMBL/GenBank/DDBJ databases">
        <authorList>
            <person name="Sun Q."/>
            <person name="Zhou Y."/>
        </authorList>
    </citation>
    <scope>NUCLEOTIDE SEQUENCE</scope>
    <source>
        <strain evidence="13">CGMCC 1.12751</strain>
    </source>
</reference>
<dbReference type="PANTHER" id="PTHR32309">
    <property type="entry name" value="TYROSINE-PROTEIN KINASE"/>
    <property type="match status" value="1"/>
</dbReference>
<protein>
    <recommendedName>
        <fullName evidence="2">non-specific protein-tyrosine kinase</fullName>
        <ecNumber evidence="2">2.7.10.2</ecNumber>
    </recommendedName>
</protein>
<feature type="transmembrane region" description="Helical" evidence="10">
    <location>
        <begin position="493"/>
        <end position="514"/>
    </location>
</feature>
<evidence type="ECO:0000259" key="12">
    <source>
        <dbReference type="Pfam" id="PF13807"/>
    </source>
</evidence>
<evidence type="ECO:0000313" key="13">
    <source>
        <dbReference type="EMBL" id="GGG60237.1"/>
    </source>
</evidence>
<dbReference type="InterPro" id="IPR025669">
    <property type="entry name" value="AAA_dom"/>
</dbReference>
<feature type="domain" description="Tyrosine-protein kinase G-rich" evidence="12">
    <location>
        <begin position="439"/>
        <end position="510"/>
    </location>
</feature>
<evidence type="ECO:0000256" key="4">
    <source>
        <dbReference type="ARBA" id="ARBA00022741"/>
    </source>
</evidence>
<dbReference type="InterPro" id="IPR032807">
    <property type="entry name" value="GNVR"/>
</dbReference>
<keyword evidence="4" id="KW-0547">Nucleotide-binding</keyword>
<dbReference type="AlphaFoldDB" id="A0A917GX49"/>
<name>A0A917GX49_9FLAO</name>
<accession>A0A917GX49</accession>
<keyword evidence="10" id="KW-0812">Transmembrane</keyword>
<organism evidence="13 14">
    <name type="scientific">Bizionia arctica</name>
    <dbReference type="NCBI Taxonomy" id="1495645"/>
    <lineage>
        <taxon>Bacteria</taxon>
        <taxon>Pseudomonadati</taxon>
        <taxon>Bacteroidota</taxon>
        <taxon>Flavobacteriia</taxon>
        <taxon>Flavobacteriales</taxon>
        <taxon>Flavobacteriaceae</taxon>
        <taxon>Bizionia</taxon>
    </lineage>
</organism>
<feature type="coiled-coil region" evidence="9">
    <location>
        <begin position="386"/>
        <end position="417"/>
    </location>
</feature>
<evidence type="ECO:0000256" key="1">
    <source>
        <dbReference type="ARBA" id="ARBA00007316"/>
    </source>
</evidence>
<keyword evidence="14" id="KW-1185">Reference proteome</keyword>
<evidence type="ECO:0000256" key="5">
    <source>
        <dbReference type="ARBA" id="ARBA00022777"/>
    </source>
</evidence>
<proteinExistence type="inferred from homology"/>
<comment type="caution">
    <text evidence="13">The sequence shown here is derived from an EMBL/GenBank/DDBJ whole genome shotgun (WGS) entry which is preliminary data.</text>
</comment>
<dbReference type="NCBIfam" id="TIGR01007">
    <property type="entry name" value="eps_fam"/>
    <property type="match status" value="1"/>
</dbReference>
<dbReference type="GO" id="GO:0005886">
    <property type="term" value="C:plasma membrane"/>
    <property type="evidence" value="ECO:0007669"/>
    <property type="project" value="TreeGrafter"/>
</dbReference>
<evidence type="ECO:0000313" key="14">
    <source>
        <dbReference type="Proteomes" id="UP000625976"/>
    </source>
</evidence>
<keyword evidence="10" id="KW-1133">Transmembrane helix</keyword>
<dbReference type="PANTHER" id="PTHR32309:SF13">
    <property type="entry name" value="FERRIC ENTEROBACTIN TRANSPORT PROTEIN FEPE"/>
    <property type="match status" value="1"/>
</dbReference>
<evidence type="ECO:0000256" key="6">
    <source>
        <dbReference type="ARBA" id="ARBA00022840"/>
    </source>
</evidence>
<keyword evidence="5 13" id="KW-0418">Kinase</keyword>
<dbReference type="Gene3D" id="3.40.50.300">
    <property type="entry name" value="P-loop containing nucleotide triphosphate hydrolases"/>
    <property type="match status" value="1"/>
</dbReference>
<evidence type="ECO:0000259" key="11">
    <source>
        <dbReference type="Pfam" id="PF13614"/>
    </source>
</evidence>
<keyword evidence="7" id="KW-0829">Tyrosine-protein kinase</keyword>
<dbReference type="EMBL" id="BMFQ01000004">
    <property type="protein sequence ID" value="GGG60237.1"/>
    <property type="molecule type" value="Genomic_DNA"/>
</dbReference>
<dbReference type="InterPro" id="IPR005702">
    <property type="entry name" value="Wzc-like_C"/>
</dbReference>
<dbReference type="RefSeq" id="WP_188467014.1">
    <property type="nucleotide sequence ID" value="NZ_BMFQ01000004.1"/>
</dbReference>
<gene>
    <name evidence="13" type="ORF">GCM10010976_33750</name>
</gene>
<evidence type="ECO:0000256" key="8">
    <source>
        <dbReference type="ARBA" id="ARBA00051245"/>
    </source>
</evidence>
<dbReference type="GO" id="GO:0005524">
    <property type="term" value="F:ATP binding"/>
    <property type="evidence" value="ECO:0007669"/>
    <property type="project" value="UniProtKB-KW"/>
</dbReference>
<dbReference type="GO" id="GO:0004715">
    <property type="term" value="F:non-membrane spanning protein tyrosine kinase activity"/>
    <property type="evidence" value="ECO:0007669"/>
    <property type="project" value="UniProtKB-EC"/>
</dbReference>
<evidence type="ECO:0000256" key="9">
    <source>
        <dbReference type="SAM" id="Coils"/>
    </source>
</evidence>
<dbReference type="Pfam" id="PF13614">
    <property type="entry name" value="AAA_31"/>
    <property type="match status" value="1"/>
</dbReference>
<evidence type="ECO:0000256" key="3">
    <source>
        <dbReference type="ARBA" id="ARBA00022679"/>
    </source>
</evidence>
<feature type="domain" description="AAA" evidence="11">
    <location>
        <begin position="592"/>
        <end position="715"/>
    </location>
</feature>
<dbReference type="Proteomes" id="UP000625976">
    <property type="component" value="Unassembled WGS sequence"/>
</dbReference>
<keyword evidence="9" id="KW-0175">Coiled coil</keyword>
<reference evidence="13" key="1">
    <citation type="journal article" date="2014" name="Int. J. Syst. Evol. Microbiol.">
        <title>Complete genome sequence of Corynebacterium casei LMG S-19264T (=DSM 44701T), isolated from a smear-ripened cheese.</title>
        <authorList>
            <consortium name="US DOE Joint Genome Institute (JGI-PGF)"/>
            <person name="Walter F."/>
            <person name="Albersmeier A."/>
            <person name="Kalinowski J."/>
            <person name="Ruckert C."/>
        </authorList>
    </citation>
    <scope>NUCLEOTIDE SEQUENCE</scope>
    <source>
        <strain evidence="13">CGMCC 1.12751</strain>
    </source>
</reference>
<evidence type="ECO:0000256" key="10">
    <source>
        <dbReference type="SAM" id="Phobius"/>
    </source>
</evidence>
<evidence type="ECO:0000256" key="7">
    <source>
        <dbReference type="ARBA" id="ARBA00023137"/>
    </source>
</evidence>
<dbReference type="EC" id="2.7.10.2" evidence="2"/>
<keyword evidence="10" id="KW-0472">Membrane</keyword>
<dbReference type="Pfam" id="PF13807">
    <property type="entry name" value="GNVR"/>
    <property type="match status" value="1"/>
</dbReference>
<evidence type="ECO:0000256" key="2">
    <source>
        <dbReference type="ARBA" id="ARBA00011903"/>
    </source>
</evidence>
<dbReference type="InterPro" id="IPR027417">
    <property type="entry name" value="P-loop_NTPase"/>
</dbReference>
<dbReference type="InterPro" id="IPR050445">
    <property type="entry name" value="Bact_polysacc_biosynth/exp"/>
</dbReference>
<keyword evidence="6" id="KW-0067">ATP-binding</keyword>
<comment type="catalytic activity">
    <reaction evidence="8">
        <text>L-tyrosyl-[protein] + ATP = O-phospho-L-tyrosyl-[protein] + ADP + H(+)</text>
        <dbReference type="Rhea" id="RHEA:10596"/>
        <dbReference type="Rhea" id="RHEA-COMP:10136"/>
        <dbReference type="Rhea" id="RHEA-COMP:20101"/>
        <dbReference type="ChEBI" id="CHEBI:15378"/>
        <dbReference type="ChEBI" id="CHEBI:30616"/>
        <dbReference type="ChEBI" id="CHEBI:46858"/>
        <dbReference type="ChEBI" id="CHEBI:61978"/>
        <dbReference type="ChEBI" id="CHEBI:456216"/>
        <dbReference type="EC" id="2.7.10.2"/>
    </reaction>
</comment>
<comment type="similarity">
    <text evidence="1">Belongs to the CpsD/CapB family.</text>
</comment>
<sequence>MDTNLTNSNFQEDNSHVDIKHEVKKYLRYWPWFAFAIALCFTAAYVYLRYTPRIYQTHTKIKILDESDGLELPTSAFVFKRSNINLENEIQILTSYMIIERVVRELKLNTTFQEEGQIQTSLLAELPFQFDQHIQPDSISNNFQYEILVNENDFEVLNVKSDEKISFKGHDSYSKSHNLPFDIKLNNKSTLSSIEGKKYVVRFMPMKSATLRLKSQVKIEPIGEQSDLLQLSINSESTLWSEHVLNTLVKVFNEDGINDRTQVSKRTLDFIDDRFMFLARELDSIEIDKKEFKQDNNLVYLPSDTELGLQRRAQSEDELFRIESQIALAQLVKEALNSNENSSGLLPSNVGVESGGVNELIGQYNTAVLEYEKFTGSGGGDNNPMVKQLKLTMADLRENINKTLNSYNNQLEVSRKQLDARNLRARGEVSRIPQKEKLLRAIDRQQRIKESLYLLLLQKREEAAINLAITEPSIKIVESALSGSGPISPKPNVIYAAALLGGILLPFGVLYLIFMLDTKVHDKKDIEKIVKNVPIIGQIPEVKDKAKLIFEDPNDRSILAESFRILSSNVKYVLPLKENGDGQVIFCTSTIKGEGKTYVSVNLSLALSSLNKKVLLIGSDLRNPQIHSYSNKNKNAEGLSNYLHDIDLDWKNLLIRGFKNHLTHDVLLSGSIPPNPAHLLTNGRFDELIKEAKSLYDYIIVDTAPTILVTDTMLISHLSDVNVYIVKANYTEKNLLEFSKELNESGKLKNMAYVVNSVGTSKSHGYGYNYGYGYGYNEDK</sequence>